<organism evidence="3 4">
    <name type="scientific">Roseateles oligotrophus</name>
    <dbReference type="NCBI Taxonomy" id="1769250"/>
    <lineage>
        <taxon>Bacteria</taxon>
        <taxon>Pseudomonadati</taxon>
        <taxon>Pseudomonadota</taxon>
        <taxon>Betaproteobacteria</taxon>
        <taxon>Burkholderiales</taxon>
        <taxon>Sphaerotilaceae</taxon>
        <taxon>Roseateles</taxon>
    </lineage>
</organism>
<keyword evidence="3" id="KW-0032">Aminotransferase</keyword>
<dbReference type="PIRSF" id="PIRSF000390">
    <property type="entry name" value="PLP_StrS"/>
    <property type="match status" value="1"/>
</dbReference>
<dbReference type="PANTHER" id="PTHR30244">
    <property type="entry name" value="TRANSAMINASE"/>
    <property type="match status" value="1"/>
</dbReference>
<dbReference type="CDD" id="cd00616">
    <property type="entry name" value="AHBA_syn"/>
    <property type="match status" value="1"/>
</dbReference>
<dbReference type="Pfam" id="PF01041">
    <property type="entry name" value="DegT_DnrJ_EryC1"/>
    <property type="match status" value="1"/>
</dbReference>
<keyword evidence="2" id="KW-0663">Pyridoxal phosphate</keyword>
<dbReference type="InterPro" id="IPR015421">
    <property type="entry name" value="PyrdxlP-dep_Trfase_major"/>
</dbReference>
<comment type="caution">
    <text evidence="3">The sequence shown here is derived from an EMBL/GenBank/DDBJ whole genome shotgun (WGS) entry which is preliminary data.</text>
</comment>
<evidence type="ECO:0000256" key="2">
    <source>
        <dbReference type="RuleBase" id="RU004508"/>
    </source>
</evidence>
<dbReference type="GO" id="GO:0008483">
    <property type="term" value="F:transaminase activity"/>
    <property type="evidence" value="ECO:0007669"/>
    <property type="project" value="UniProtKB-KW"/>
</dbReference>
<dbReference type="PANTHER" id="PTHR30244:SF34">
    <property type="entry name" value="DTDP-4-AMINO-4,6-DIDEOXYGALACTOSE TRANSAMINASE"/>
    <property type="match status" value="1"/>
</dbReference>
<dbReference type="InterPro" id="IPR000653">
    <property type="entry name" value="DegT/StrS_aminotransferase"/>
</dbReference>
<dbReference type="EMBL" id="JAJIRN010000004">
    <property type="protein sequence ID" value="MCV2368244.1"/>
    <property type="molecule type" value="Genomic_DNA"/>
</dbReference>
<evidence type="ECO:0000313" key="4">
    <source>
        <dbReference type="Proteomes" id="UP001209701"/>
    </source>
</evidence>
<accession>A0ABT2YDZ4</accession>
<evidence type="ECO:0000313" key="3">
    <source>
        <dbReference type="EMBL" id="MCV2368244.1"/>
    </source>
</evidence>
<dbReference type="RefSeq" id="WP_397545553.1">
    <property type="nucleotide sequence ID" value="NZ_JAJIRN010000004.1"/>
</dbReference>
<dbReference type="Gene3D" id="3.90.1150.10">
    <property type="entry name" value="Aspartate Aminotransferase, domain 1"/>
    <property type="match status" value="1"/>
</dbReference>
<sequence>MATASEHWPFFAEDEVAKVAEVMRSGRVNYWTGGEGRAFEQEYAAATQRRHGIAVANGTLALELALYAFGIGTGDDVLTPARTYIASAGCSVLRGARPVIADVDRDSQVVTAATLRAALTPATRAIMVVHLAGWPCPMDEIMALAQEHGLVVIEDCAQAHGATWKGRPVGSFGHAAAFSFCQDKIITTCGEGGMLVLDDEAAWQRAWSYKDIGRSFDAVFNRQHPPGFRWLSESFGSNFRMTEMQAAVGRMQLAKLPAWSARRRYLAETLEAGLRGLPGLRVPTVAEGVGHANYRCYAFVRPECLAPGWSRDRINAEVNAAGVTCSVGSCSEIYLEKAFVDRGWGPSARLPVARELGETSLAFLVHPSLSDQSIQRAIDVVRTVIFNASH</sequence>
<dbReference type="InterPro" id="IPR015422">
    <property type="entry name" value="PyrdxlP-dep_Trfase_small"/>
</dbReference>
<dbReference type="Gene3D" id="3.40.640.10">
    <property type="entry name" value="Type I PLP-dependent aspartate aminotransferase-like (Major domain)"/>
    <property type="match status" value="1"/>
</dbReference>
<dbReference type="SUPFAM" id="SSF53383">
    <property type="entry name" value="PLP-dependent transferases"/>
    <property type="match status" value="1"/>
</dbReference>
<name>A0ABT2YDZ4_9BURK</name>
<protein>
    <submittedName>
        <fullName evidence="3">DegT/DnrJ/EryC1/StrS aminotransferase family protein</fullName>
    </submittedName>
</protein>
<proteinExistence type="inferred from homology"/>
<dbReference type="InterPro" id="IPR015424">
    <property type="entry name" value="PyrdxlP-dep_Trfase"/>
</dbReference>
<gene>
    <name evidence="3" type="ORF">LNV07_09070</name>
</gene>
<keyword evidence="4" id="KW-1185">Reference proteome</keyword>
<evidence type="ECO:0000256" key="1">
    <source>
        <dbReference type="ARBA" id="ARBA00037999"/>
    </source>
</evidence>
<dbReference type="Proteomes" id="UP001209701">
    <property type="component" value="Unassembled WGS sequence"/>
</dbReference>
<reference evidence="3 4" key="1">
    <citation type="submission" date="2021-11" db="EMBL/GenBank/DDBJ databases">
        <authorList>
            <person name="Liang Q."/>
            <person name="Mou H."/>
            <person name="Liu Z."/>
        </authorList>
    </citation>
    <scope>NUCLEOTIDE SEQUENCE [LARGE SCALE GENOMIC DNA]</scope>
    <source>
        <strain evidence="3 4">CHU3</strain>
    </source>
</reference>
<comment type="similarity">
    <text evidence="1 2">Belongs to the DegT/DnrJ/EryC1 family.</text>
</comment>
<keyword evidence="3" id="KW-0808">Transferase</keyword>